<dbReference type="Gene3D" id="3.30.40.220">
    <property type="match status" value="1"/>
</dbReference>
<sequence>MQRRVRDLGKDCTKCTMSKVGTAYAEKRRQSPTRKTAQEYSQKSRTKRLQENPFEFRLARTFGACKNRAKKSNVPCNITLQDLIDMFPSDNLCPILGVPFVWGTKKNHELSPSVDRMIPELGYVKNNIRFISYKANRIKNNATIEILQNLINYMKS</sequence>
<protein>
    <submittedName>
        <fullName evidence="2">Uncharacterized protein</fullName>
    </submittedName>
</protein>
<dbReference type="EMBL" id="LR796282">
    <property type="protein sequence ID" value="CAB4134039.1"/>
    <property type="molecule type" value="Genomic_DNA"/>
</dbReference>
<reference evidence="2" key="1">
    <citation type="submission" date="2020-04" db="EMBL/GenBank/DDBJ databases">
        <authorList>
            <person name="Chiriac C."/>
            <person name="Salcher M."/>
            <person name="Ghai R."/>
            <person name="Kavagutti S V."/>
        </authorList>
    </citation>
    <scope>NUCLEOTIDE SEQUENCE</scope>
</reference>
<proteinExistence type="predicted"/>
<gene>
    <name evidence="2" type="ORF">UFOVP267_14</name>
</gene>
<organism evidence="2">
    <name type="scientific">uncultured Caudovirales phage</name>
    <dbReference type="NCBI Taxonomy" id="2100421"/>
    <lineage>
        <taxon>Viruses</taxon>
        <taxon>Duplodnaviria</taxon>
        <taxon>Heunggongvirae</taxon>
        <taxon>Uroviricota</taxon>
        <taxon>Caudoviricetes</taxon>
        <taxon>Peduoviridae</taxon>
        <taxon>Maltschvirus</taxon>
        <taxon>Maltschvirus maltsch</taxon>
    </lineage>
</organism>
<evidence type="ECO:0000256" key="1">
    <source>
        <dbReference type="SAM" id="MobiDB-lite"/>
    </source>
</evidence>
<feature type="compositionally biased region" description="Polar residues" evidence="1">
    <location>
        <begin position="33"/>
        <end position="43"/>
    </location>
</feature>
<evidence type="ECO:0000313" key="2">
    <source>
        <dbReference type="EMBL" id="CAB4134039.1"/>
    </source>
</evidence>
<feature type="region of interest" description="Disordered" evidence="1">
    <location>
        <begin position="23"/>
        <end position="47"/>
    </location>
</feature>
<name>A0A6J5LQU8_9CAUD</name>
<accession>A0A6J5LQU8</accession>